<comment type="catalytic activity">
    <reaction evidence="9">
        <text>L-tyrosyl-[protein] + ATP = O-phospho-L-tyrosyl-[protein] + ADP + H(+)</text>
        <dbReference type="Rhea" id="RHEA:10596"/>
        <dbReference type="Rhea" id="RHEA-COMP:10136"/>
        <dbReference type="Rhea" id="RHEA-COMP:20101"/>
        <dbReference type="ChEBI" id="CHEBI:15378"/>
        <dbReference type="ChEBI" id="CHEBI:30616"/>
        <dbReference type="ChEBI" id="CHEBI:46858"/>
        <dbReference type="ChEBI" id="CHEBI:61978"/>
        <dbReference type="ChEBI" id="CHEBI:456216"/>
        <dbReference type="EC" id="2.7.12.2"/>
    </reaction>
</comment>
<keyword evidence="4 10" id="KW-0067">ATP-binding</keyword>
<protein>
    <recommendedName>
        <fullName evidence="6">mitogen-activated protein kinase kinase</fullName>
        <ecNumber evidence="6">2.7.12.2</ecNumber>
    </recommendedName>
</protein>
<dbReference type="EC" id="2.7.12.2" evidence="6"/>
<evidence type="ECO:0000256" key="11">
    <source>
        <dbReference type="SAM" id="Coils"/>
    </source>
</evidence>
<evidence type="ECO:0000256" key="2">
    <source>
        <dbReference type="ARBA" id="ARBA00022741"/>
    </source>
</evidence>
<dbReference type="PROSITE" id="PS00108">
    <property type="entry name" value="PROTEIN_KINASE_ST"/>
    <property type="match status" value="1"/>
</dbReference>
<evidence type="ECO:0000256" key="6">
    <source>
        <dbReference type="ARBA" id="ARBA00038999"/>
    </source>
</evidence>
<dbReference type="InterPro" id="IPR008271">
    <property type="entry name" value="Ser/Thr_kinase_AS"/>
</dbReference>
<evidence type="ECO:0000256" key="7">
    <source>
        <dbReference type="ARBA" id="ARBA00049014"/>
    </source>
</evidence>
<reference evidence="13 14" key="1">
    <citation type="submission" date="2024-04" db="EMBL/GenBank/DDBJ databases">
        <title>Tritrichomonas musculus Genome.</title>
        <authorList>
            <person name="Alves-Ferreira E."/>
            <person name="Grigg M."/>
            <person name="Lorenzi H."/>
            <person name="Galac M."/>
        </authorList>
    </citation>
    <scope>NUCLEOTIDE SEQUENCE [LARGE SCALE GENOMIC DNA]</scope>
    <source>
        <strain evidence="13 14">EAF2021</strain>
    </source>
</reference>
<dbReference type="SMART" id="SM00174">
    <property type="entry name" value="RHO"/>
    <property type="match status" value="1"/>
</dbReference>
<comment type="catalytic activity">
    <reaction evidence="8">
        <text>L-threonyl-[protein] + ATP = O-phospho-L-threonyl-[protein] + ADP + H(+)</text>
        <dbReference type="Rhea" id="RHEA:46608"/>
        <dbReference type="Rhea" id="RHEA-COMP:11060"/>
        <dbReference type="Rhea" id="RHEA-COMP:11605"/>
        <dbReference type="ChEBI" id="CHEBI:15378"/>
        <dbReference type="ChEBI" id="CHEBI:30013"/>
        <dbReference type="ChEBI" id="CHEBI:30616"/>
        <dbReference type="ChEBI" id="CHEBI:61977"/>
        <dbReference type="ChEBI" id="CHEBI:456216"/>
        <dbReference type="EC" id="2.7.12.2"/>
    </reaction>
</comment>
<comment type="caution">
    <text evidence="13">The sequence shown here is derived from an EMBL/GenBank/DDBJ whole genome shotgun (WGS) entry which is preliminary data.</text>
</comment>
<keyword evidence="3" id="KW-0418">Kinase</keyword>
<dbReference type="SMART" id="SM00220">
    <property type="entry name" value="S_TKc"/>
    <property type="match status" value="1"/>
</dbReference>
<dbReference type="PROSITE" id="PS00107">
    <property type="entry name" value="PROTEIN_KINASE_ATP"/>
    <property type="match status" value="1"/>
</dbReference>
<keyword evidence="14" id="KW-1185">Reference proteome</keyword>
<evidence type="ECO:0000256" key="10">
    <source>
        <dbReference type="PROSITE-ProRule" id="PRU10141"/>
    </source>
</evidence>
<dbReference type="SMART" id="SM00175">
    <property type="entry name" value="RAB"/>
    <property type="match status" value="1"/>
</dbReference>
<evidence type="ECO:0000256" key="8">
    <source>
        <dbReference type="ARBA" id="ARBA00049299"/>
    </source>
</evidence>
<evidence type="ECO:0000313" key="13">
    <source>
        <dbReference type="EMBL" id="KAK8844183.1"/>
    </source>
</evidence>
<dbReference type="PROSITE" id="PS51421">
    <property type="entry name" value="RAS"/>
    <property type="match status" value="1"/>
</dbReference>
<dbReference type="NCBIfam" id="TIGR00231">
    <property type="entry name" value="small_GTP"/>
    <property type="match status" value="1"/>
</dbReference>
<keyword evidence="11" id="KW-0175">Coiled coil</keyword>
<dbReference type="SUPFAM" id="SSF56112">
    <property type="entry name" value="Protein kinase-like (PK-like)"/>
    <property type="match status" value="1"/>
</dbReference>
<dbReference type="InterPro" id="IPR027417">
    <property type="entry name" value="P-loop_NTPase"/>
</dbReference>
<dbReference type="SMART" id="SM00173">
    <property type="entry name" value="RAS"/>
    <property type="match status" value="1"/>
</dbReference>
<gene>
    <name evidence="13" type="ORF">M9Y10_024388</name>
</gene>
<comment type="similarity">
    <text evidence="5">Belongs to the protein kinase superfamily. STE Ser/Thr protein kinase family. MAP kinase kinase subfamily.</text>
</comment>
<dbReference type="PROSITE" id="PS51419">
    <property type="entry name" value="RAB"/>
    <property type="match status" value="1"/>
</dbReference>
<dbReference type="EMBL" id="JAPFFF010000033">
    <property type="protein sequence ID" value="KAK8844183.1"/>
    <property type="molecule type" value="Genomic_DNA"/>
</dbReference>
<dbReference type="SUPFAM" id="SSF52540">
    <property type="entry name" value="P-loop containing nucleoside triphosphate hydrolases"/>
    <property type="match status" value="1"/>
</dbReference>
<accession>A0ABR2HBS7</accession>
<evidence type="ECO:0000256" key="5">
    <source>
        <dbReference type="ARBA" id="ARBA00038035"/>
    </source>
</evidence>
<dbReference type="InterPro" id="IPR005225">
    <property type="entry name" value="Small_GTP-bd"/>
</dbReference>
<dbReference type="PRINTS" id="PR00449">
    <property type="entry name" value="RASTRNSFRMNG"/>
</dbReference>
<feature type="coiled-coil region" evidence="11">
    <location>
        <begin position="205"/>
        <end position="275"/>
    </location>
</feature>
<dbReference type="Proteomes" id="UP001470230">
    <property type="component" value="Unassembled WGS sequence"/>
</dbReference>
<evidence type="ECO:0000256" key="4">
    <source>
        <dbReference type="ARBA" id="ARBA00022840"/>
    </source>
</evidence>
<dbReference type="InterPro" id="IPR001806">
    <property type="entry name" value="Small_GTPase"/>
</dbReference>
<dbReference type="PANTHER" id="PTHR48013:SF9">
    <property type="entry name" value="DUAL SPECIFICITY MITOGEN-ACTIVATED PROTEIN KINASE KINASE 5"/>
    <property type="match status" value="1"/>
</dbReference>
<keyword evidence="1" id="KW-0808">Transferase</keyword>
<feature type="binding site" evidence="10">
    <location>
        <position position="324"/>
    </location>
    <ligand>
        <name>ATP</name>
        <dbReference type="ChEBI" id="CHEBI:30616"/>
    </ligand>
</feature>
<proteinExistence type="inferred from homology"/>
<evidence type="ECO:0000256" key="3">
    <source>
        <dbReference type="ARBA" id="ARBA00022777"/>
    </source>
</evidence>
<dbReference type="PROSITE" id="PS50011">
    <property type="entry name" value="PROTEIN_KINASE_DOM"/>
    <property type="match status" value="1"/>
</dbReference>
<evidence type="ECO:0000313" key="14">
    <source>
        <dbReference type="Proteomes" id="UP001470230"/>
    </source>
</evidence>
<keyword evidence="2 10" id="KW-0547">Nucleotide-binding</keyword>
<evidence type="ECO:0000259" key="12">
    <source>
        <dbReference type="PROSITE" id="PS50011"/>
    </source>
</evidence>
<dbReference type="Pfam" id="PF00069">
    <property type="entry name" value="Pkinase"/>
    <property type="match status" value="1"/>
</dbReference>
<feature type="domain" description="Protein kinase" evidence="12">
    <location>
        <begin position="298"/>
        <end position="548"/>
    </location>
</feature>
<comment type="catalytic activity">
    <reaction evidence="7">
        <text>L-seryl-[protein] + ATP = O-phospho-L-seryl-[protein] + ADP + H(+)</text>
        <dbReference type="Rhea" id="RHEA:17989"/>
        <dbReference type="Rhea" id="RHEA-COMP:9863"/>
        <dbReference type="Rhea" id="RHEA-COMP:11604"/>
        <dbReference type="ChEBI" id="CHEBI:15378"/>
        <dbReference type="ChEBI" id="CHEBI:29999"/>
        <dbReference type="ChEBI" id="CHEBI:30616"/>
        <dbReference type="ChEBI" id="CHEBI:83421"/>
        <dbReference type="ChEBI" id="CHEBI:456216"/>
        <dbReference type="EC" id="2.7.12.2"/>
    </reaction>
</comment>
<sequence length="574" mass="65669">MSQMSSVPSFKFILIGESETGKSSLISRLISHDFNPCITRTIGADFYEYNTKVENNPVQLVIWDTSGAERYYTTTKSYFRMSLGILVVFDITNRSSFNSVPRWINDVKKEASPNCQILLVGNKKDLTDQRVVSTEEAELFANKYKIKYIETSALADENVERAFTTLTTDIYNKTFVSQIKPVSTLNADAEKPVKTNKTFDFFKNLTSNQSEKKQLNDKIKQLEASLINKTKEFEDILANKLSEIDELKQKIQDMIKKHDEEIRRIKEESSNKNQDLNIRKNISFKELRIIDSEEINNIEQIELIGSGGGGNVFKVAKKVFYALKRMKICKTNISTLKQFLSEYEILNMLNHPNIIKAYGIFLSDETNPASILLEYCPTNLDKLVTNQSLDNIQIVKLIYQIVEGMKYVHFNKIIHRDLKPSNILITDDLTVKICDFGISKLMTTEEQSMTRGLGTQKFMAPEIVNEEDYDEKADVYSFGVLLFFVLSNGKMPKITIPQIGNGKKAEIPSSFTSFATELINSCWNFDPKDRPSFIDIEKELKDNNYCLLPLTKSEVIEVTSFIKNHKSTIPQYST</sequence>
<dbReference type="PANTHER" id="PTHR48013">
    <property type="entry name" value="DUAL SPECIFICITY MITOGEN-ACTIVATED PROTEIN KINASE KINASE 5-RELATED"/>
    <property type="match status" value="1"/>
</dbReference>
<dbReference type="InterPro" id="IPR000719">
    <property type="entry name" value="Prot_kinase_dom"/>
</dbReference>
<dbReference type="Gene3D" id="3.40.50.300">
    <property type="entry name" value="P-loop containing nucleotide triphosphate hydrolases"/>
    <property type="match status" value="1"/>
</dbReference>
<evidence type="ECO:0000256" key="9">
    <source>
        <dbReference type="ARBA" id="ARBA00051693"/>
    </source>
</evidence>
<dbReference type="CDD" id="cd00154">
    <property type="entry name" value="Rab"/>
    <property type="match status" value="1"/>
</dbReference>
<dbReference type="InterPro" id="IPR011009">
    <property type="entry name" value="Kinase-like_dom_sf"/>
</dbReference>
<dbReference type="InterPro" id="IPR017441">
    <property type="entry name" value="Protein_kinase_ATP_BS"/>
</dbReference>
<name>A0ABR2HBS7_9EUKA</name>
<evidence type="ECO:0000256" key="1">
    <source>
        <dbReference type="ARBA" id="ARBA00022679"/>
    </source>
</evidence>
<dbReference type="Pfam" id="PF00071">
    <property type="entry name" value="Ras"/>
    <property type="match status" value="1"/>
</dbReference>
<dbReference type="SMART" id="SM00176">
    <property type="entry name" value="RAN"/>
    <property type="match status" value="1"/>
</dbReference>
<dbReference type="Gene3D" id="1.10.510.10">
    <property type="entry name" value="Transferase(Phosphotransferase) domain 1"/>
    <property type="match status" value="1"/>
</dbReference>
<organism evidence="13 14">
    <name type="scientific">Tritrichomonas musculus</name>
    <dbReference type="NCBI Taxonomy" id="1915356"/>
    <lineage>
        <taxon>Eukaryota</taxon>
        <taxon>Metamonada</taxon>
        <taxon>Parabasalia</taxon>
        <taxon>Tritrichomonadida</taxon>
        <taxon>Tritrichomonadidae</taxon>
        <taxon>Tritrichomonas</taxon>
    </lineage>
</organism>